<dbReference type="CDD" id="cd00593">
    <property type="entry name" value="RIBOc"/>
    <property type="match status" value="1"/>
</dbReference>
<evidence type="ECO:0000313" key="2">
    <source>
        <dbReference type="EMBL" id="KAK0514165.1"/>
    </source>
</evidence>
<dbReference type="InterPro" id="IPR000999">
    <property type="entry name" value="RNase_III_dom"/>
</dbReference>
<accession>A0AA39R3I9</accession>
<dbReference type="GO" id="GO:0006396">
    <property type="term" value="P:RNA processing"/>
    <property type="evidence" value="ECO:0007669"/>
    <property type="project" value="InterPro"/>
</dbReference>
<dbReference type="Gene3D" id="1.10.1520.10">
    <property type="entry name" value="Ribonuclease III domain"/>
    <property type="match status" value="1"/>
</dbReference>
<organism evidence="2 3">
    <name type="scientific">Cladonia borealis</name>
    <dbReference type="NCBI Taxonomy" id="184061"/>
    <lineage>
        <taxon>Eukaryota</taxon>
        <taxon>Fungi</taxon>
        <taxon>Dikarya</taxon>
        <taxon>Ascomycota</taxon>
        <taxon>Pezizomycotina</taxon>
        <taxon>Lecanoromycetes</taxon>
        <taxon>OSLEUM clade</taxon>
        <taxon>Lecanoromycetidae</taxon>
        <taxon>Lecanorales</taxon>
        <taxon>Lecanorineae</taxon>
        <taxon>Cladoniaceae</taxon>
        <taxon>Cladonia</taxon>
    </lineage>
</organism>
<dbReference type="EMBL" id="JAFEKC020000006">
    <property type="protein sequence ID" value="KAK0514165.1"/>
    <property type="molecule type" value="Genomic_DNA"/>
</dbReference>
<keyword evidence="3" id="KW-1185">Reference proteome</keyword>
<protein>
    <recommendedName>
        <fullName evidence="1">RNase III domain-containing protein</fullName>
    </recommendedName>
</protein>
<dbReference type="PROSITE" id="PS50142">
    <property type="entry name" value="RNASE_3_2"/>
    <property type="match status" value="1"/>
</dbReference>
<evidence type="ECO:0000259" key="1">
    <source>
        <dbReference type="PROSITE" id="PS50142"/>
    </source>
</evidence>
<dbReference type="Proteomes" id="UP001166286">
    <property type="component" value="Unassembled WGS sequence"/>
</dbReference>
<evidence type="ECO:0000313" key="3">
    <source>
        <dbReference type="Proteomes" id="UP001166286"/>
    </source>
</evidence>
<reference evidence="2" key="1">
    <citation type="submission" date="2023-03" db="EMBL/GenBank/DDBJ databases">
        <title>Complete genome of Cladonia borealis.</title>
        <authorList>
            <person name="Park H."/>
        </authorList>
    </citation>
    <scope>NUCLEOTIDE SEQUENCE</scope>
    <source>
        <strain evidence="2">ANT050790</strain>
    </source>
</reference>
<dbReference type="InterPro" id="IPR036389">
    <property type="entry name" value="RNase_III_sf"/>
</dbReference>
<name>A0AA39R3I9_9LECA</name>
<dbReference type="Pfam" id="PF14622">
    <property type="entry name" value="Ribonucleas_3_3"/>
    <property type="match status" value="1"/>
</dbReference>
<gene>
    <name evidence="2" type="ORF">JMJ35_003887</name>
</gene>
<dbReference type="AlphaFoldDB" id="A0AA39R3I9"/>
<dbReference type="GO" id="GO:0004525">
    <property type="term" value="F:ribonuclease III activity"/>
    <property type="evidence" value="ECO:0007669"/>
    <property type="project" value="InterPro"/>
</dbReference>
<feature type="domain" description="RNase III" evidence="1">
    <location>
        <begin position="7"/>
        <end position="133"/>
    </location>
</feature>
<proteinExistence type="predicted"/>
<dbReference type="SUPFAM" id="SSF69065">
    <property type="entry name" value="RNase III domain-like"/>
    <property type="match status" value="1"/>
</dbReference>
<sequence length="151" mass="16317">MDMTNAVQGVEAAILYNFAEPLILWEALQATGNGIRSVGTRTFADGNMRLALVGDAILKVALLEEWYAGTGSRETGSDLLQTVPVNTNLDRVARQHGLDKYVSRNRSQGSLVPTRVMTATLEAIIGAVWLDSGKNLYAVKNVMLTLGLVPK</sequence>
<comment type="caution">
    <text evidence="2">The sequence shown here is derived from an EMBL/GenBank/DDBJ whole genome shotgun (WGS) entry which is preliminary data.</text>
</comment>